<comment type="function">
    <text evidence="8">Component of the Mediator complex, a coactivator involved in the regulated transcription of nearly all RNA polymerase II-dependent genes. Mediator functions as a bridge to convey information from gene-specific regulatory proteins to the basal RNA polymerase II transcription machinery. Mediator is recruited to promoters by direct interactions with regulatory proteins and serves as a scaffold for the assembly of a functional preinitiation complex with RNA polymerase II and the general transcription factors.</text>
</comment>
<evidence type="ECO:0000256" key="10">
    <source>
        <dbReference type="SAM" id="Phobius"/>
    </source>
</evidence>
<comment type="subcellular location">
    <subcellularLocation>
        <location evidence="1">Nucleus</location>
    </subcellularLocation>
</comment>
<dbReference type="GO" id="GO:0045893">
    <property type="term" value="P:positive regulation of DNA-templated transcription"/>
    <property type="evidence" value="ECO:0007669"/>
    <property type="project" value="TreeGrafter"/>
</dbReference>
<protein>
    <recommendedName>
        <fullName evidence="3">Mediator of RNA polymerase II transcription subunit 30</fullName>
    </recommendedName>
    <alternativeName>
        <fullName evidence="9">Mediator complex subunit 30</fullName>
    </alternativeName>
</protein>
<evidence type="ECO:0000256" key="4">
    <source>
        <dbReference type="ARBA" id="ARBA00023015"/>
    </source>
</evidence>
<dbReference type="InterPro" id="IPR021019">
    <property type="entry name" value="Mediator_Med30_met"/>
</dbReference>
<evidence type="ECO:0000256" key="1">
    <source>
        <dbReference type="ARBA" id="ARBA00004123"/>
    </source>
</evidence>
<dbReference type="PANTHER" id="PTHR31705">
    <property type="entry name" value="MEDIATOR OF RNA POLYMERASE II TRANSCRIPTION SUBUNIT 30"/>
    <property type="match status" value="1"/>
</dbReference>
<evidence type="ECO:0000256" key="5">
    <source>
        <dbReference type="ARBA" id="ARBA00023159"/>
    </source>
</evidence>
<evidence type="ECO:0000256" key="3">
    <source>
        <dbReference type="ARBA" id="ARBA00019664"/>
    </source>
</evidence>
<keyword evidence="10" id="KW-1133">Transmembrane helix</keyword>
<evidence type="ECO:0000256" key="9">
    <source>
        <dbReference type="ARBA" id="ARBA00031981"/>
    </source>
</evidence>
<keyword evidence="6" id="KW-0804">Transcription</keyword>
<feature type="transmembrane region" description="Helical" evidence="10">
    <location>
        <begin position="50"/>
        <end position="68"/>
    </location>
</feature>
<dbReference type="Proteomes" id="UP000593567">
    <property type="component" value="Unassembled WGS sequence"/>
</dbReference>
<dbReference type="OrthoDB" id="10067025at2759"/>
<comment type="caution">
    <text evidence="11">The sequence shown here is derived from an EMBL/GenBank/DDBJ whole genome shotgun (WGS) entry which is preliminary data.</text>
</comment>
<keyword evidence="12" id="KW-1185">Reference proteome</keyword>
<name>A0A7J7J3K2_BUGNE</name>
<keyword evidence="10" id="KW-0472">Membrane</keyword>
<keyword evidence="4" id="KW-0805">Transcription regulation</keyword>
<dbReference type="Pfam" id="PF11315">
    <property type="entry name" value="Med30"/>
    <property type="match status" value="1"/>
</dbReference>
<sequence length="352" mass="39579">MNTFMMDEGEAYNVNSSAVGVNKVKTSNGTYAYIMESAALKYAIVTDPELLGALILFGFFILIVEFLVGSYQASRDNATSFGREFAKNLKFLMNCCENEEKPAVWPPKQLEDSDREYNDDLYGSFGKLSLSIVFAIMQHNVGKPKISSSFGDLSSHQQPGNSPLFSPGARSIALNSLQSQSSTETNIGEQNKDLNLARHCRLGQDYVHEIVQKAADVFQNLKGTQLPNHLATNHATYNDRKKNLQESLKTVIDHFRRLKVVYNTVENVSQTMDLKPAKELIPFVDERPTTDKAESSMEVDSQSESYKMVLAEHSTLTEQLKMKNVQLKEIIDQLRNLLWEINTTMSLKNSKP</sequence>
<keyword evidence="10" id="KW-0812">Transmembrane</keyword>
<organism evidence="11 12">
    <name type="scientific">Bugula neritina</name>
    <name type="common">Brown bryozoan</name>
    <name type="synonym">Sertularia neritina</name>
    <dbReference type="NCBI Taxonomy" id="10212"/>
    <lineage>
        <taxon>Eukaryota</taxon>
        <taxon>Metazoa</taxon>
        <taxon>Spiralia</taxon>
        <taxon>Lophotrochozoa</taxon>
        <taxon>Bryozoa</taxon>
        <taxon>Gymnolaemata</taxon>
        <taxon>Cheilostomatida</taxon>
        <taxon>Flustrina</taxon>
        <taxon>Buguloidea</taxon>
        <taxon>Bugulidae</taxon>
        <taxon>Bugula</taxon>
    </lineage>
</organism>
<evidence type="ECO:0000256" key="8">
    <source>
        <dbReference type="ARBA" id="ARBA00025687"/>
    </source>
</evidence>
<evidence type="ECO:0000256" key="7">
    <source>
        <dbReference type="ARBA" id="ARBA00023242"/>
    </source>
</evidence>
<gene>
    <name evidence="11" type="ORF">EB796_021405</name>
</gene>
<dbReference type="GO" id="GO:0003712">
    <property type="term" value="F:transcription coregulator activity"/>
    <property type="evidence" value="ECO:0007669"/>
    <property type="project" value="TreeGrafter"/>
</dbReference>
<keyword evidence="5" id="KW-0010">Activator</keyword>
<comment type="similarity">
    <text evidence="2">Belongs to the Mediator complex subunit 30 family.</text>
</comment>
<dbReference type="EMBL" id="VXIV02003183">
    <property type="protein sequence ID" value="KAF6020274.1"/>
    <property type="molecule type" value="Genomic_DNA"/>
</dbReference>
<evidence type="ECO:0000256" key="6">
    <source>
        <dbReference type="ARBA" id="ARBA00023163"/>
    </source>
</evidence>
<evidence type="ECO:0000313" key="11">
    <source>
        <dbReference type="EMBL" id="KAF6020274.1"/>
    </source>
</evidence>
<proteinExistence type="inferred from homology"/>
<dbReference type="Gene3D" id="3.40.190.10">
    <property type="entry name" value="Periplasmic binding protein-like II"/>
    <property type="match status" value="1"/>
</dbReference>
<dbReference type="GO" id="GO:0016592">
    <property type="term" value="C:mediator complex"/>
    <property type="evidence" value="ECO:0007669"/>
    <property type="project" value="TreeGrafter"/>
</dbReference>
<dbReference type="PANTHER" id="PTHR31705:SF4">
    <property type="entry name" value="MEDIATOR OF RNA POLYMERASE II TRANSCRIPTION SUBUNIT 30"/>
    <property type="match status" value="1"/>
</dbReference>
<dbReference type="AlphaFoldDB" id="A0A7J7J3K2"/>
<accession>A0A7J7J3K2</accession>
<reference evidence="11" key="1">
    <citation type="submission" date="2020-06" db="EMBL/GenBank/DDBJ databases">
        <title>Draft genome of Bugula neritina, a colonial animal packing powerful symbionts and potential medicines.</title>
        <authorList>
            <person name="Rayko M."/>
        </authorList>
    </citation>
    <scope>NUCLEOTIDE SEQUENCE [LARGE SCALE GENOMIC DNA]</scope>
    <source>
        <strain evidence="11">Kwan_BN1</strain>
    </source>
</reference>
<keyword evidence="7" id="KW-0539">Nucleus</keyword>
<evidence type="ECO:0000313" key="12">
    <source>
        <dbReference type="Proteomes" id="UP000593567"/>
    </source>
</evidence>
<evidence type="ECO:0000256" key="2">
    <source>
        <dbReference type="ARBA" id="ARBA00010606"/>
    </source>
</evidence>